<evidence type="ECO:0000256" key="2">
    <source>
        <dbReference type="ARBA" id="ARBA00006275"/>
    </source>
</evidence>
<gene>
    <name evidence="8" type="ORF">FGG15_02995</name>
</gene>
<organism evidence="8 9">
    <name type="scientific">Flagellimonas algicola</name>
    <dbReference type="NCBI Taxonomy" id="2583815"/>
    <lineage>
        <taxon>Bacteria</taxon>
        <taxon>Pseudomonadati</taxon>
        <taxon>Bacteroidota</taxon>
        <taxon>Flavobacteriia</taxon>
        <taxon>Flavobacteriales</taxon>
        <taxon>Flavobacteriaceae</taxon>
        <taxon>Flagellimonas</taxon>
    </lineage>
</organism>
<dbReference type="Gene3D" id="1.25.40.390">
    <property type="match status" value="1"/>
</dbReference>
<comment type="caution">
    <text evidence="8">The sequence shown here is derived from an EMBL/GenBank/DDBJ whole genome shotgun (WGS) entry which is preliminary data.</text>
</comment>
<evidence type="ECO:0000259" key="7">
    <source>
        <dbReference type="Pfam" id="PF14322"/>
    </source>
</evidence>
<dbReference type="RefSeq" id="WP_138833063.1">
    <property type="nucleotide sequence ID" value="NZ_VCNI01000001.1"/>
</dbReference>
<dbReference type="Pfam" id="PF07980">
    <property type="entry name" value="SusD_RagB"/>
    <property type="match status" value="1"/>
</dbReference>
<evidence type="ECO:0000256" key="5">
    <source>
        <dbReference type="ARBA" id="ARBA00023237"/>
    </source>
</evidence>
<dbReference type="EMBL" id="VCNI01000001">
    <property type="protein sequence ID" value="TMU56523.1"/>
    <property type="molecule type" value="Genomic_DNA"/>
</dbReference>
<accession>A0ABY2WNE5</accession>
<evidence type="ECO:0000256" key="4">
    <source>
        <dbReference type="ARBA" id="ARBA00023136"/>
    </source>
</evidence>
<reference evidence="8 9" key="1">
    <citation type="submission" date="2019-05" db="EMBL/GenBank/DDBJ databases">
        <title>Flagellimonas sp. AsT0115, sp. nov., isolated from a marine red algae, Asparagopsis taxiformis.</title>
        <authorList>
            <person name="Kim J."/>
            <person name="Jeong S.E."/>
            <person name="Jeon C.O."/>
        </authorList>
    </citation>
    <scope>NUCLEOTIDE SEQUENCE [LARGE SCALE GENOMIC DNA]</scope>
    <source>
        <strain evidence="8 9">AsT0115</strain>
    </source>
</reference>
<dbReference type="InterPro" id="IPR033985">
    <property type="entry name" value="SusD-like_N"/>
</dbReference>
<comment type="subcellular location">
    <subcellularLocation>
        <location evidence="1">Cell outer membrane</location>
    </subcellularLocation>
</comment>
<feature type="domain" description="RagB/SusD" evidence="6">
    <location>
        <begin position="263"/>
        <end position="533"/>
    </location>
</feature>
<sequence>MKNIKVILLIIASCFFSCDDYLEEELTGGITADGIYSTPEGIHFGLNATYAAFTALMGNDDGGDNRENGWTLLTLGTDTYTNGSDGGNKSFNRYDTDLNASAGILQAAWEELYVGINTANTVINRAPEIIEDAGELSQILAEARFLRGYYYFWLVRQWGAVHYSADETTGVESEANRTPVPEVYTRILEDIEFAEQTLPEVQNDQGRPTSWAAKMVLAEIHLTQGNYDQAAQLSEEVINSGTFSLVRPVEDLWNLDTNENNGEVIFSFQYADDPNFDGSGNPAHLFFLMEYDKLDGMKRDIANGRPWKRFKPTDYLLNLYDMEDERYDASFTSVYFSNNPDTAPPGVMEGDTVVWLPRTPLSQAEKDTRPFSSQIYNQDELTERIFPTSRKWEQPNRASVNQPEGSRDFIVYRLAEAYLIAAEANALKSAPDQTKALQFLNEVRMRAYNVDNVAALPPIAAVDLDVILEERAKEFAAEGKRWFDLVRTGKLVERVQLHNSGGAPNIQDYHALRPIPLTQIDRSSNDYPQNPGY</sequence>
<evidence type="ECO:0000313" key="9">
    <source>
        <dbReference type="Proteomes" id="UP000751614"/>
    </source>
</evidence>
<keyword evidence="5" id="KW-0998">Cell outer membrane</keyword>
<dbReference type="Pfam" id="PF14322">
    <property type="entry name" value="SusD-like_3"/>
    <property type="match status" value="1"/>
</dbReference>
<comment type="similarity">
    <text evidence="2">Belongs to the SusD family.</text>
</comment>
<feature type="domain" description="SusD-like N-terminal" evidence="7">
    <location>
        <begin position="78"/>
        <end position="222"/>
    </location>
</feature>
<evidence type="ECO:0000256" key="1">
    <source>
        <dbReference type="ARBA" id="ARBA00004442"/>
    </source>
</evidence>
<dbReference type="InterPro" id="IPR012944">
    <property type="entry name" value="SusD_RagB_dom"/>
</dbReference>
<evidence type="ECO:0000256" key="3">
    <source>
        <dbReference type="ARBA" id="ARBA00022729"/>
    </source>
</evidence>
<protein>
    <submittedName>
        <fullName evidence="8">RagB/SusD family nutrient uptake outer membrane protein</fullName>
    </submittedName>
</protein>
<dbReference type="Proteomes" id="UP000751614">
    <property type="component" value="Unassembled WGS sequence"/>
</dbReference>
<evidence type="ECO:0000259" key="6">
    <source>
        <dbReference type="Pfam" id="PF07980"/>
    </source>
</evidence>
<proteinExistence type="inferred from homology"/>
<keyword evidence="9" id="KW-1185">Reference proteome</keyword>
<dbReference type="SUPFAM" id="SSF48452">
    <property type="entry name" value="TPR-like"/>
    <property type="match status" value="1"/>
</dbReference>
<keyword evidence="3" id="KW-0732">Signal</keyword>
<name>A0ABY2WNE5_9FLAO</name>
<keyword evidence="4" id="KW-0472">Membrane</keyword>
<dbReference type="InterPro" id="IPR011990">
    <property type="entry name" value="TPR-like_helical_dom_sf"/>
</dbReference>
<evidence type="ECO:0000313" key="8">
    <source>
        <dbReference type="EMBL" id="TMU56523.1"/>
    </source>
</evidence>